<dbReference type="Pfam" id="PF13568">
    <property type="entry name" value="OMP_b-brl_2"/>
    <property type="match status" value="1"/>
</dbReference>
<proteinExistence type="predicted"/>
<dbReference type="AlphaFoldDB" id="A0A4S1DW12"/>
<name>A0A4S1DW12_9FLAO</name>
<keyword evidence="4" id="KW-1185">Reference proteome</keyword>
<protein>
    <submittedName>
        <fullName evidence="3">PorT family protein</fullName>
    </submittedName>
</protein>
<evidence type="ECO:0000313" key="4">
    <source>
        <dbReference type="Proteomes" id="UP000307602"/>
    </source>
</evidence>
<dbReference type="Proteomes" id="UP000307602">
    <property type="component" value="Unassembled WGS sequence"/>
</dbReference>
<accession>A0A4S1DW12</accession>
<evidence type="ECO:0000259" key="2">
    <source>
        <dbReference type="Pfam" id="PF13568"/>
    </source>
</evidence>
<evidence type="ECO:0000313" key="3">
    <source>
        <dbReference type="EMBL" id="TGV02371.1"/>
    </source>
</evidence>
<feature type="signal peptide" evidence="1">
    <location>
        <begin position="1"/>
        <end position="19"/>
    </location>
</feature>
<sequence>MKHLFISVFFLMHFVYCFAQEINDKEVDSLYREDQFYAGVTYNLLGNMPKDVEQSGFSLGFHLGFIKDMPINKNRNVAIGVGLGYSSNSFNQNLLVDKDNMGKATYSVLKDNNTFIKNKFSNHLIELPIEFRWRTSTATEYDFWRIYTGFKLGYVFTHTTKYRGDLGRIRYTNIEDFNNFQYGLTLSAGYNTWNIFLYYALNPIFSSDANLDGNKIDMNTIKIGLMFYIL</sequence>
<dbReference type="RefSeq" id="WP_135877348.1">
    <property type="nucleotide sequence ID" value="NZ_SRSO01000014.1"/>
</dbReference>
<comment type="caution">
    <text evidence="3">The sequence shown here is derived from an EMBL/GenBank/DDBJ whole genome shotgun (WGS) entry which is preliminary data.</text>
</comment>
<gene>
    <name evidence="3" type="ORF">EM932_11570</name>
</gene>
<dbReference type="InterPro" id="IPR025665">
    <property type="entry name" value="Beta-barrel_OMP_2"/>
</dbReference>
<organism evidence="3 4">
    <name type="scientific">Flavivirga rizhaonensis</name>
    <dbReference type="NCBI Taxonomy" id="2559571"/>
    <lineage>
        <taxon>Bacteria</taxon>
        <taxon>Pseudomonadati</taxon>
        <taxon>Bacteroidota</taxon>
        <taxon>Flavobacteriia</taxon>
        <taxon>Flavobacteriales</taxon>
        <taxon>Flavobacteriaceae</taxon>
        <taxon>Flavivirga</taxon>
    </lineage>
</organism>
<feature type="domain" description="Outer membrane protein beta-barrel" evidence="2">
    <location>
        <begin position="18"/>
        <end position="205"/>
    </location>
</feature>
<dbReference type="EMBL" id="SRSO01000014">
    <property type="protein sequence ID" value="TGV02371.1"/>
    <property type="molecule type" value="Genomic_DNA"/>
</dbReference>
<reference evidence="3 4" key="1">
    <citation type="submission" date="2019-04" db="EMBL/GenBank/DDBJ databases">
        <authorList>
            <person name="Liu A."/>
        </authorList>
    </citation>
    <scope>NUCLEOTIDE SEQUENCE [LARGE SCALE GENOMIC DNA]</scope>
    <source>
        <strain evidence="3 4">RZ03</strain>
    </source>
</reference>
<dbReference type="OrthoDB" id="959017at2"/>
<keyword evidence="1" id="KW-0732">Signal</keyword>
<feature type="chain" id="PRO_5020211888" evidence="1">
    <location>
        <begin position="20"/>
        <end position="230"/>
    </location>
</feature>
<evidence type="ECO:0000256" key="1">
    <source>
        <dbReference type="SAM" id="SignalP"/>
    </source>
</evidence>